<dbReference type="PANTHER" id="PTHR28027">
    <property type="entry name" value="TRANSCRIPTIONAL REGULATOR MIT1"/>
    <property type="match status" value="1"/>
</dbReference>
<accession>A0A167HSS1</accession>
<dbReference type="GO" id="GO:0003677">
    <property type="term" value="F:DNA binding"/>
    <property type="evidence" value="ECO:0007669"/>
    <property type="project" value="TreeGrafter"/>
</dbReference>
<protein>
    <recommendedName>
        <fullName evidence="4">Camp independent regulatory protein</fullName>
    </recommendedName>
</protein>
<feature type="compositionally biased region" description="Basic and acidic residues" evidence="1">
    <location>
        <begin position="435"/>
        <end position="462"/>
    </location>
</feature>
<evidence type="ECO:0000256" key="1">
    <source>
        <dbReference type="SAM" id="MobiDB-lite"/>
    </source>
</evidence>
<dbReference type="InterPro" id="IPR018608">
    <property type="entry name" value="Gti1/Pac2"/>
</dbReference>
<proteinExistence type="predicted"/>
<name>A0A167HSS1_CALVF</name>
<reference evidence="2 3" key="1">
    <citation type="journal article" date="2016" name="Mol. Biol. Evol.">
        <title>Comparative Genomics of Early-Diverging Mushroom-Forming Fungi Provides Insights into the Origins of Lignocellulose Decay Capabilities.</title>
        <authorList>
            <person name="Nagy L.G."/>
            <person name="Riley R."/>
            <person name="Tritt A."/>
            <person name="Adam C."/>
            <person name="Daum C."/>
            <person name="Floudas D."/>
            <person name="Sun H."/>
            <person name="Yadav J.S."/>
            <person name="Pangilinan J."/>
            <person name="Larsson K.H."/>
            <person name="Matsuura K."/>
            <person name="Barry K."/>
            <person name="Labutti K."/>
            <person name="Kuo R."/>
            <person name="Ohm R.A."/>
            <person name="Bhattacharya S.S."/>
            <person name="Shirouzu T."/>
            <person name="Yoshinaga Y."/>
            <person name="Martin F.M."/>
            <person name="Grigoriev I.V."/>
            <person name="Hibbett D.S."/>
        </authorList>
    </citation>
    <scope>NUCLEOTIDE SEQUENCE [LARGE SCALE GENOMIC DNA]</scope>
    <source>
        <strain evidence="2 3">TUFC12733</strain>
    </source>
</reference>
<feature type="compositionally biased region" description="Low complexity" evidence="1">
    <location>
        <begin position="293"/>
        <end position="311"/>
    </location>
</feature>
<sequence length="485" mass="54698">MASIEPEQPANVIIQSHGPYSGWIDNTHDALLVYEAASRGIIPRITRRLSANERALIGSGTIFVYDERESGIKRWTDGYTWSPSRAQNNFFLYREVLSRAPNSPIKPTGTSDKTENDPAAPEALIDDQCCYSEEVRMAFEKDRNLEKTLVGSLRNSYPFKVGGMIKKVLQTISFCVKGVVSHHIVSYYTLEDIIAGRLIKVSDIPEIRNLEPSAIYMDNLDVLNFPPKTVKTDDGIVRYVSEADDIDKSRAGRPKDHPHVRAEEKAREHNFGFEDDETPGRRRADTSVSPMTYSRYQPYYRPKSSSSSVYSGEDEQISQMPMYYYPRGPGPSRRPGGHSQTNGYPGYPYPYDPYAAYHHWYAQQAAYYTPYPPGPYGYPYPYQSYYPEPRYAHRPSVEPRSPGRSSVEEAEKATEEQEDASANKGKKTLSVRAPELNRTDIEAPRTPEDSDEARPAALEAERAISNMEGKSLSPLTPPADDDESL</sequence>
<dbReference type="Pfam" id="PF09729">
    <property type="entry name" value="Gti1_Pac2"/>
    <property type="match status" value="1"/>
</dbReference>
<feature type="compositionally biased region" description="Basic and acidic residues" evidence="1">
    <location>
        <begin position="247"/>
        <end position="285"/>
    </location>
</feature>
<feature type="region of interest" description="Disordered" evidence="1">
    <location>
        <begin position="247"/>
        <end position="314"/>
    </location>
</feature>
<evidence type="ECO:0000313" key="3">
    <source>
        <dbReference type="Proteomes" id="UP000076738"/>
    </source>
</evidence>
<keyword evidence="3" id="KW-1185">Reference proteome</keyword>
<gene>
    <name evidence="2" type="ORF">CALVIDRAFT_331747</name>
</gene>
<evidence type="ECO:0008006" key="4">
    <source>
        <dbReference type="Google" id="ProtNLM"/>
    </source>
</evidence>
<dbReference type="Proteomes" id="UP000076738">
    <property type="component" value="Unassembled WGS sequence"/>
</dbReference>
<feature type="compositionally biased region" description="Basic and acidic residues" evidence="1">
    <location>
        <begin position="406"/>
        <end position="415"/>
    </location>
</feature>
<dbReference type="PANTHER" id="PTHR28027:SF2">
    <property type="entry name" value="TRANSCRIPTIONAL REGULATOR MIT1"/>
    <property type="match status" value="1"/>
</dbReference>
<dbReference type="EMBL" id="KV417316">
    <property type="protein sequence ID" value="KZO91944.1"/>
    <property type="molecule type" value="Genomic_DNA"/>
</dbReference>
<organism evidence="2 3">
    <name type="scientific">Calocera viscosa (strain TUFC12733)</name>
    <dbReference type="NCBI Taxonomy" id="1330018"/>
    <lineage>
        <taxon>Eukaryota</taxon>
        <taxon>Fungi</taxon>
        <taxon>Dikarya</taxon>
        <taxon>Basidiomycota</taxon>
        <taxon>Agaricomycotina</taxon>
        <taxon>Dacrymycetes</taxon>
        <taxon>Dacrymycetales</taxon>
        <taxon>Dacrymycetaceae</taxon>
        <taxon>Calocera</taxon>
    </lineage>
</organism>
<evidence type="ECO:0000313" key="2">
    <source>
        <dbReference type="EMBL" id="KZO91944.1"/>
    </source>
</evidence>
<feature type="region of interest" description="Disordered" evidence="1">
    <location>
        <begin position="391"/>
        <end position="485"/>
    </location>
</feature>
<dbReference type="OrthoDB" id="5572844at2759"/>
<dbReference type="AlphaFoldDB" id="A0A167HSS1"/>